<dbReference type="OrthoDB" id="6151412at2759"/>
<organism evidence="7 8">
    <name type="scientific">Mytilus edulis</name>
    <name type="common">Blue mussel</name>
    <dbReference type="NCBI Taxonomy" id="6550"/>
    <lineage>
        <taxon>Eukaryota</taxon>
        <taxon>Metazoa</taxon>
        <taxon>Spiralia</taxon>
        <taxon>Lophotrochozoa</taxon>
        <taxon>Mollusca</taxon>
        <taxon>Bivalvia</taxon>
        <taxon>Autobranchia</taxon>
        <taxon>Pteriomorphia</taxon>
        <taxon>Mytilida</taxon>
        <taxon>Mytiloidea</taxon>
        <taxon>Mytilidae</taxon>
        <taxon>Mytilinae</taxon>
        <taxon>Mytilus</taxon>
    </lineage>
</organism>
<feature type="transmembrane region" description="Helical" evidence="5">
    <location>
        <begin position="123"/>
        <end position="144"/>
    </location>
</feature>
<feature type="domain" description="Major facilitator superfamily (MFS) profile" evidence="6">
    <location>
        <begin position="1"/>
        <end position="221"/>
    </location>
</feature>
<comment type="subcellular location">
    <subcellularLocation>
        <location evidence="1">Membrane</location>
        <topology evidence="1">Multi-pass membrane protein</topology>
    </subcellularLocation>
</comment>
<proteinExistence type="predicted"/>
<evidence type="ECO:0000256" key="5">
    <source>
        <dbReference type="SAM" id="Phobius"/>
    </source>
</evidence>
<gene>
    <name evidence="7" type="ORF">MEDL_54745</name>
</gene>
<dbReference type="AlphaFoldDB" id="A0A8S3UJV8"/>
<dbReference type="EMBL" id="CAJPWZ010002677">
    <property type="protein sequence ID" value="CAG2242582.1"/>
    <property type="molecule type" value="Genomic_DNA"/>
</dbReference>
<evidence type="ECO:0000256" key="3">
    <source>
        <dbReference type="ARBA" id="ARBA00022989"/>
    </source>
</evidence>
<dbReference type="Proteomes" id="UP000683360">
    <property type="component" value="Unassembled WGS sequence"/>
</dbReference>
<evidence type="ECO:0000256" key="4">
    <source>
        <dbReference type="ARBA" id="ARBA00023136"/>
    </source>
</evidence>
<evidence type="ECO:0000256" key="2">
    <source>
        <dbReference type="ARBA" id="ARBA00022692"/>
    </source>
</evidence>
<protein>
    <recommendedName>
        <fullName evidence="6">Major facilitator superfamily (MFS) profile domain-containing protein</fullName>
    </recommendedName>
</protein>
<evidence type="ECO:0000259" key="6">
    <source>
        <dbReference type="PROSITE" id="PS50850"/>
    </source>
</evidence>
<evidence type="ECO:0000313" key="8">
    <source>
        <dbReference type="Proteomes" id="UP000683360"/>
    </source>
</evidence>
<comment type="caution">
    <text evidence="7">The sequence shown here is derived from an EMBL/GenBank/DDBJ whole genome shotgun (WGS) entry which is preliminary data.</text>
</comment>
<sequence length="221" mass="25161">MPLRRMLQDIDMNDYCITCLGIPRDSSDAVTKRWVTQQLKDGIKDIDELEEAHCNFERNSSIEETAECYRERCGEESTDDWSGAERSELATTLIMLGQATGAVIFSPISDKIGRKPSNIFARIMYFFTALATVFSPNISVFLVFRFLQGTFQGGSLMTCTILYIELLPKELRHRAEGANITAWTTGLVLTSVIGYLCRDLTWRYMQLILAIITCHTLFDWL</sequence>
<accession>A0A8S3UJV8</accession>
<feature type="transmembrane region" description="Helical" evidence="5">
    <location>
        <begin position="180"/>
        <end position="196"/>
    </location>
</feature>
<dbReference type="InterPro" id="IPR036259">
    <property type="entry name" value="MFS_trans_sf"/>
</dbReference>
<reference evidence="7" key="1">
    <citation type="submission" date="2021-03" db="EMBL/GenBank/DDBJ databases">
        <authorList>
            <person name="Bekaert M."/>
        </authorList>
    </citation>
    <scope>NUCLEOTIDE SEQUENCE</scope>
</reference>
<name>A0A8S3UJV8_MYTED</name>
<keyword evidence="8" id="KW-1185">Reference proteome</keyword>
<dbReference type="GO" id="GO:0022857">
    <property type="term" value="F:transmembrane transporter activity"/>
    <property type="evidence" value="ECO:0007669"/>
    <property type="project" value="InterPro"/>
</dbReference>
<dbReference type="InterPro" id="IPR020846">
    <property type="entry name" value="MFS_dom"/>
</dbReference>
<dbReference type="PANTHER" id="PTHR24064">
    <property type="entry name" value="SOLUTE CARRIER FAMILY 22 MEMBER"/>
    <property type="match status" value="1"/>
</dbReference>
<dbReference type="SUPFAM" id="SSF103473">
    <property type="entry name" value="MFS general substrate transporter"/>
    <property type="match status" value="1"/>
</dbReference>
<evidence type="ECO:0000256" key="1">
    <source>
        <dbReference type="ARBA" id="ARBA00004141"/>
    </source>
</evidence>
<dbReference type="PROSITE" id="PS50850">
    <property type="entry name" value="MFS"/>
    <property type="match status" value="1"/>
</dbReference>
<dbReference type="GO" id="GO:0016020">
    <property type="term" value="C:membrane"/>
    <property type="evidence" value="ECO:0007669"/>
    <property type="project" value="UniProtKB-SubCell"/>
</dbReference>
<keyword evidence="4 5" id="KW-0472">Membrane</keyword>
<dbReference type="InterPro" id="IPR005828">
    <property type="entry name" value="MFS_sugar_transport-like"/>
</dbReference>
<evidence type="ECO:0000313" key="7">
    <source>
        <dbReference type="EMBL" id="CAG2242582.1"/>
    </source>
</evidence>
<dbReference type="Gene3D" id="1.20.1250.20">
    <property type="entry name" value="MFS general substrate transporter like domains"/>
    <property type="match status" value="1"/>
</dbReference>
<keyword evidence="3 5" id="KW-1133">Transmembrane helix</keyword>
<keyword evidence="2 5" id="KW-0812">Transmembrane</keyword>
<dbReference type="Pfam" id="PF00083">
    <property type="entry name" value="Sugar_tr"/>
    <property type="match status" value="1"/>
</dbReference>